<dbReference type="EMBL" id="JACIDK010000003">
    <property type="protein sequence ID" value="MBB3891497.1"/>
    <property type="molecule type" value="Genomic_DNA"/>
</dbReference>
<reference evidence="4 5" key="1">
    <citation type="submission" date="2020-08" db="EMBL/GenBank/DDBJ databases">
        <title>Genomic Encyclopedia of Type Strains, Phase IV (KMG-IV): sequencing the most valuable type-strain genomes for metagenomic binning, comparative biology and taxonomic classification.</title>
        <authorList>
            <person name="Goeker M."/>
        </authorList>
    </citation>
    <scope>NUCLEOTIDE SEQUENCE [LARGE SCALE GENOMIC DNA]</scope>
    <source>
        <strain evidence="4 5">DSM 21793</strain>
    </source>
</reference>
<gene>
    <name evidence="4" type="ORF">GGQ61_002225</name>
</gene>
<evidence type="ECO:0000256" key="1">
    <source>
        <dbReference type="ARBA" id="ARBA00022857"/>
    </source>
</evidence>
<evidence type="ECO:0000313" key="5">
    <source>
        <dbReference type="Proteomes" id="UP000530564"/>
    </source>
</evidence>
<dbReference type="InterPro" id="IPR011032">
    <property type="entry name" value="GroES-like_sf"/>
</dbReference>
<dbReference type="SMART" id="SM00829">
    <property type="entry name" value="PKS_ER"/>
    <property type="match status" value="1"/>
</dbReference>
<dbReference type="AlphaFoldDB" id="A0A840A2G3"/>
<keyword evidence="1" id="KW-0521">NADP</keyword>
<dbReference type="InterPro" id="IPR020843">
    <property type="entry name" value="ER"/>
</dbReference>
<dbReference type="Proteomes" id="UP000530564">
    <property type="component" value="Unassembled WGS sequence"/>
</dbReference>
<evidence type="ECO:0000259" key="3">
    <source>
        <dbReference type="SMART" id="SM00829"/>
    </source>
</evidence>
<proteinExistence type="predicted"/>
<dbReference type="EC" id="1.6.5.5" evidence="4"/>
<dbReference type="RefSeq" id="WP_183772536.1">
    <property type="nucleotide sequence ID" value="NZ_JACIDK010000003.1"/>
</dbReference>
<feature type="domain" description="Enoyl reductase (ER)" evidence="3">
    <location>
        <begin position="10"/>
        <end position="319"/>
    </location>
</feature>
<dbReference type="Pfam" id="PF08240">
    <property type="entry name" value="ADH_N"/>
    <property type="match status" value="1"/>
</dbReference>
<dbReference type="SUPFAM" id="SSF51735">
    <property type="entry name" value="NAD(P)-binding Rossmann-fold domains"/>
    <property type="match status" value="1"/>
</dbReference>
<dbReference type="InterPro" id="IPR013149">
    <property type="entry name" value="ADH-like_C"/>
</dbReference>
<organism evidence="4 5">
    <name type="scientific">Phenylobacterium haematophilum</name>
    <dbReference type="NCBI Taxonomy" id="98513"/>
    <lineage>
        <taxon>Bacteria</taxon>
        <taxon>Pseudomonadati</taxon>
        <taxon>Pseudomonadota</taxon>
        <taxon>Alphaproteobacteria</taxon>
        <taxon>Caulobacterales</taxon>
        <taxon>Caulobacteraceae</taxon>
        <taxon>Phenylobacterium</taxon>
    </lineage>
</organism>
<dbReference type="GO" id="GO:0003960">
    <property type="term" value="F:quinone reductase (NADPH) activity"/>
    <property type="evidence" value="ECO:0007669"/>
    <property type="project" value="UniProtKB-EC"/>
</dbReference>
<dbReference type="Gene3D" id="3.40.50.720">
    <property type="entry name" value="NAD(P)-binding Rossmann-like Domain"/>
    <property type="match status" value="1"/>
</dbReference>
<evidence type="ECO:0000313" key="4">
    <source>
        <dbReference type="EMBL" id="MBB3891497.1"/>
    </source>
</evidence>
<dbReference type="PANTHER" id="PTHR48106">
    <property type="entry name" value="QUINONE OXIDOREDUCTASE PIG3-RELATED"/>
    <property type="match status" value="1"/>
</dbReference>
<dbReference type="InterPro" id="IPR013154">
    <property type="entry name" value="ADH-like_N"/>
</dbReference>
<dbReference type="InterPro" id="IPR036291">
    <property type="entry name" value="NAD(P)-bd_dom_sf"/>
</dbReference>
<dbReference type="Gene3D" id="3.90.180.10">
    <property type="entry name" value="Medium-chain alcohol dehydrogenases, catalytic domain"/>
    <property type="match status" value="1"/>
</dbReference>
<sequence>MKAAVYYETGGPEVLKYEEIPDPQCHPKGVIIKVEAIAIEGGDVLSRFGGRLMTTPHVVGYQASGEIIEVGSEVTHLKVGQKVATLNSWGSHAALRAVPARNCWVVPDGYDMQKAAAIPVTFGTAHDCLFEFGRMKAGETVLIQAGASGVGVAAIQLAKRAGAGLILATASSDERLERLKPLGLDHGINYAREDVVKEVMRLTDNKGADVIVDSVGGPTLQGSINALAYRGRVSMVGAAGREPMVADVGSMMGGNRTLSGVFLGAEIGTDRVHDNIQRLIEDAAKGELEVLIDKVFPLSDAAGAHAYIESRAAVGRVVMVP</sequence>
<keyword evidence="5" id="KW-1185">Reference proteome</keyword>
<evidence type="ECO:0000256" key="2">
    <source>
        <dbReference type="ARBA" id="ARBA00023002"/>
    </source>
</evidence>
<name>A0A840A2G3_9CAUL</name>
<dbReference type="SUPFAM" id="SSF50129">
    <property type="entry name" value="GroES-like"/>
    <property type="match status" value="1"/>
</dbReference>
<dbReference type="Pfam" id="PF00107">
    <property type="entry name" value="ADH_zinc_N"/>
    <property type="match status" value="1"/>
</dbReference>
<keyword evidence="2 4" id="KW-0560">Oxidoreductase</keyword>
<accession>A0A840A2G3</accession>
<dbReference type="GO" id="GO:0070402">
    <property type="term" value="F:NADPH binding"/>
    <property type="evidence" value="ECO:0007669"/>
    <property type="project" value="TreeGrafter"/>
</dbReference>
<comment type="caution">
    <text evidence="4">The sequence shown here is derived from an EMBL/GenBank/DDBJ whole genome shotgun (WGS) entry which is preliminary data.</text>
</comment>
<dbReference type="PANTHER" id="PTHR48106:SF18">
    <property type="entry name" value="QUINONE OXIDOREDUCTASE PIG3"/>
    <property type="match status" value="1"/>
</dbReference>
<protein>
    <submittedName>
        <fullName evidence="4">NADPH2:quinone reductase</fullName>
        <ecNumber evidence="4">1.6.5.5</ecNumber>
    </submittedName>
</protein>